<gene>
    <name evidence="3" type="ORF">CLV72_102110</name>
</gene>
<keyword evidence="4" id="KW-1185">Reference proteome</keyword>
<dbReference type="PANTHER" id="PTHR43861">
    <property type="entry name" value="TRANS-ACONITATE 2-METHYLTRANSFERASE-RELATED"/>
    <property type="match status" value="1"/>
</dbReference>
<dbReference type="SUPFAM" id="SSF53335">
    <property type="entry name" value="S-adenosyl-L-methionine-dependent methyltransferases"/>
    <property type="match status" value="1"/>
</dbReference>
<accession>A0A2T0Q9A7</accession>
<feature type="domain" description="Methyltransferase" evidence="2">
    <location>
        <begin position="61"/>
        <end position="155"/>
    </location>
</feature>
<dbReference type="OrthoDB" id="653491at2"/>
<protein>
    <submittedName>
        <fullName evidence="3">Methyltransferase family protein</fullName>
    </submittedName>
</protein>
<keyword evidence="1 3" id="KW-0808">Transferase</keyword>
<dbReference type="Pfam" id="PF13649">
    <property type="entry name" value="Methyltransf_25"/>
    <property type="match status" value="1"/>
</dbReference>
<dbReference type="InterPro" id="IPR041698">
    <property type="entry name" value="Methyltransf_25"/>
</dbReference>
<dbReference type="Gene3D" id="3.40.50.150">
    <property type="entry name" value="Vaccinia Virus protein VP39"/>
    <property type="match status" value="1"/>
</dbReference>
<name>A0A2T0Q9A7_9ACTN</name>
<organism evidence="3 4">
    <name type="scientific">Allonocardiopsis opalescens</name>
    <dbReference type="NCBI Taxonomy" id="1144618"/>
    <lineage>
        <taxon>Bacteria</taxon>
        <taxon>Bacillati</taxon>
        <taxon>Actinomycetota</taxon>
        <taxon>Actinomycetes</taxon>
        <taxon>Streptosporangiales</taxon>
        <taxon>Allonocardiopsis</taxon>
    </lineage>
</organism>
<dbReference type="GO" id="GO:0032259">
    <property type="term" value="P:methylation"/>
    <property type="evidence" value="ECO:0007669"/>
    <property type="project" value="UniProtKB-KW"/>
</dbReference>
<dbReference type="AlphaFoldDB" id="A0A2T0Q9A7"/>
<evidence type="ECO:0000313" key="3">
    <source>
        <dbReference type="EMBL" id="PRY00479.1"/>
    </source>
</evidence>
<reference evidence="3 4" key="1">
    <citation type="submission" date="2018-03" db="EMBL/GenBank/DDBJ databases">
        <title>Genomic Encyclopedia of Archaeal and Bacterial Type Strains, Phase II (KMG-II): from individual species to whole genera.</title>
        <authorList>
            <person name="Goeker M."/>
        </authorList>
    </citation>
    <scope>NUCLEOTIDE SEQUENCE [LARGE SCALE GENOMIC DNA]</scope>
    <source>
        <strain evidence="3 4">DSM 45601</strain>
    </source>
</reference>
<evidence type="ECO:0000256" key="1">
    <source>
        <dbReference type="ARBA" id="ARBA00022679"/>
    </source>
</evidence>
<dbReference type="RefSeq" id="WP_106241887.1">
    <property type="nucleotide sequence ID" value="NZ_PVZC01000002.1"/>
</dbReference>
<evidence type="ECO:0000313" key="4">
    <source>
        <dbReference type="Proteomes" id="UP000237846"/>
    </source>
</evidence>
<comment type="caution">
    <text evidence="3">The sequence shown here is derived from an EMBL/GenBank/DDBJ whole genome shotgun (WGS) entry which is preliminary data.</text>
</comment>
<dbReference type="GO" id="GO:0008168">
    <property type="term" value="F:methyltransferase activity"/>
    <property type="evidence" value="ECO:0007669"/>
    <property type="project" value="UniProtKB-KW"/>
</dbReference>
<dbReference type="EMBL" id="PVZC01000002">
    <property type="protein sequence ID" value="PRY00479.1"/>
    <property type="molecule type" value="Genomic_DNA"/>
</dbReference>
<proteinExistence type="predicted"/>
<dbReference type="CDD" id="cd02440">
    <property type="entry name" value="AdoMet_MTases"/>
    <property type="match status" value="1"/>
</dbReference>
<evidence type="ECO:0000259" key="2">
    <source>
        <dbReference type="Pfam" id="PF13649"/>
    </source>
</evidence>
<dbReference type="Proteomes" id="UP000237846">
    <property type="component" value="Unassembled WGS sequence"/>
</dbReference>
<sequence>MKTHDDIRAFWEHRLGADWTETGVGYRALGRPFNLWMYRVRWEAFLREAGALELDRPNTRVLDVGSGTGFYVRGWQHLGVGSVTGCDLTEAAVENLRERFPDAKFMRLDIAEPGDAIEPAGYDAASCMDVLFHIVDDERYKAALASIAAAVRPGGYFVLSENFLHRPVQRGDHQVNRTLEWITAELDRVGFEVQRRVPMLVLMNAQVDAGPVWRKLWGGTLRAATLTNPTGWLAGAALYPLERRLVRSRRESPTTELMICRRREDSAG</sequence>
<dbReference type="InterPro" id="IPR029063">
    <property type="entry name" value="SAM-dependent_MTases_sf"/>
</dbReference>
<keyword evidence="3" id="KW-0489">Methyltransferase</keyword>